<gene>
    <name evidence="1" type="primary">NCL1_38895</name>
    <name evidence="1" type="ORF">TNCT_527311</name>
</gene>
<proteinExistence type="predicted"/>
<dbReference type="Pfam" id="PF06342">
    <property type="entry name" value="DUF1057"/>
    <property type="match status" value="1"/>
</dbReference>
<accession>A0A8X6GA54</accession>
<keyword evidence="2" id="KW-1185">Reference proteome</keyword>
<dbReference type="OrthoDB" id="6431331at2759"/>
<dbReference type="EMBL" id="BMAO01015251">
    <property type="protein sequence ID" value="GFR00466.1"/>
    <property type="molecule type" value="Genomic_DNA"/>
</dbReference>
<protein>
    <recommendedName>
        <fullName evidence="3">AB hydrolase-1 domain-containing protein</fullName>
    </recommendedName>
</protein>
<evidence type="ECO:0008006" key="3">
    <source>
        <dbReference type="Google" id="ProtNLM"/>
    </source>
</evidence>
<dbReference type="Proteomes" id="UP000887116">
    <property type="component" value="Unassembled WGS sequence"/>
</dbReference>
<sequence length="372" mass="41983">MIIITGRLVQSEILSSSLSKCIGPACNRFINTASVKEASLARAVPHKEDASYEEAMKEREIEIQTCGKLFEKWRKEKKFWSVPKSDITFRVKYIDTGHQEQEFMPTIISLHGSPGNYKEFNSITTSLCKKGVRVIAPNFPGSEIIQPSVFRHTPEEKAEFVRDFLRALRVPSVDMVLCHSSALFPGLQLSLDNKDISVNSLALINPTGLEIPRLLQPVWLTKPLTRLSEFPMGYQLTKMVGQRLAKKPELKGGTFEEHFLSAFTLLHSNIPKQGALFQTLLDQNFPVFMAFSHNDKLISRKTSYKMADMMVLSKDIITYDKDGKASGSGGVNPFRSVMAFEKGSHFLTRTYPDLVSEAVSSFLFRQFESRVE</sequence>
<dbReference type="Gene3D" id="3.40.50.1820">
    <property type="entry name" value="alpha/beta hydrolase"/>
    <property type="match status" value="1"/>
</dbReference>
<dbReference type="AlphaFoldDB" id="A0A8X6GA54"/>
<dbReference type="SUPFAM" id="SSF53474">
    <property type="entry name" value="alpha/beta-Hydrolases"/>
    <property type="match status" value="1"/>
</dbReference>
<dbReference type="InterPro" id="IPR010463">
    <property type="entry name" value="DUF1057"/>
</dbReference>
<comment type="caution">
    <text evidence="1">The sequence shown here is derived from an EMBL/GenBank/DDBJ whole genome shotgun (WGS) entry which is preliminary data.</text>
</comment>
<dbReference type="PANTHER" id="PTHR47533:SF4">
    <property type="entry name" value="AB HYDROLASE-1 DOMAIN-CONTAINING PROTEIN"/>
    <property type="match status" value="1"/>
</dbReference>
<evidence type="ECO:0000313" key="2">
    <source>
        <dbReference type="Proteomes" id="UP000887116"/>
    </source>
</evidence>
<evidence type="ECO:0000313" key="1">
    <source>
        <dbReference type="EMBL" id="GFR00466.1"/>
    </source>
</evidence>
<dbReference type="PANTHER" id="PTHR47533">
    <property type="entry name" value="PROTEIN CBG21859"/>
    <property type="match status" value="1"/>
</dbReference>
<name>A0A8X6GA54_TRICU</name>
<organism evidence="1 2">
    <name type="scientific">Trichonephila clavata</name>
    <name type="common">Joro spider</name>
    <name type="synonym">Nephila clavata</name>
    <dbReference type="NCBI Taxonomy" id="2740835"/>
    <lineage>
        <taxon>Eukaryota</taxon>
        <taxon>Metazoa</taxon>
        <taxon>Ecdysozoa</taxon>
        <taxon>Arthropoda</taxon>
        <taxon>Chelicerata</taxon>
        <taxon>Arachnida</taxon>
        <taxon>Araneae</taxon>
        <taxon>Araneomorphae</taxon>
        <taxon>Entelegynae</taxon>
        <taxon>Araneoidea</taxon>
        <taxon>Nephilidae</taxon>
        <taxon>Trichonephila</taxon>
    </lineage>
</organism>
<dbReference type="InterPro" id="IPR029058">
    <property type="entry name" value="AB_hydrolase_fold"/>
</dbReference>
<reference evidence="1" key="1">
    <citation type="submission" date="2020-07" db="EMBL/GenBank/DDBJ databases">
        <title>Multicomponent nature underlies the extraordinary mechanical properties of spider dragline silk.</title>
        <authorList>
            <person name="Kono N."/>
            <person name="Nakamura H."/>
            <person name="Mori M."/>
            <person name="Yoshida Y."/>
            <person name="Ohtoshi R."/>
            <person name="Malay A.D."/>
            <person name="Moran D.A.P."/>
            <person name="Tomita M."/>
            <person name="Numata K."/>
            <person name="Arakawa K."/>
        </authorList>
    </citation>
    <scope>NUCLEOTIDE SEQUENCE</scope>
</reference>